<dbReference type="PROSITE" id="PS51257">
    <property type="entry name" value="PROKAR_LIPOPROTEIN"/>
    <property type="match status" value="1"/>
</dbReference>
<gene>
    <name evidence="7" type="ORF">IX38_22315</name>
</gene>
<evidence type="ECO:0000256" key="1">
    <source>
        <dbReference type="ARBA" id="ARBA00004196"/>
    </source>
</evidence>
<dbReference type="Gene3D" id="2.40.30.170">
    <property type="match status" value="1"/>
</dbReference>
<name>A0A085YXQ0_9FLAO</name>
<sequence length="346" mass="37143">MIITEKKGLVLLGSLLLFSACGGKEQPKVKAEPIKVGVQKIEVVSRPETYSYSGNILADNSVSIGFGVSGRVTAVYVQEGQRVSRGQLLAAIETSTYQNALSVASAGMEQAQDNFNRLNQLYLKKSLPERDYIAAKVALAQSKANRDIALKNLRDTKLYASFSGIVSQKLTEAGATAAPGVSAFTIVKTDKVYATASITENEISSLKIGDVAEVSIPSLNRTIRGTITIINPQADDNSRTYTVKIRLDNPGGQILPGMITDININTGKSKDAIILPAQAVLKNPDGSSYVYTVKSAKNNFTAFKKRIEMQNMAGTSDIIIKSGVTQDDQVVISGQTQLEDGKTVKF</sequence>
<accession>A0A085YXQ0</accession>
<dbReference type="PANTHER" id="PTHR30469">
    <property type="entry name" value="MULTIDRUG RESISTANCE PROTEIN MDTA"/>
    <property type="match status" value="1"/>
</dbReference>
<dbReference type="RefSeq" id="WP_034708025.1">
    <property type="nucleotide sequence ID" value="NZ_JPRO01000036.1"/>
</dbReference>
<evidence type="ECO:0000313" key="7">
    <source>
        <dbReference type="EMBL" id="KFE96963.1"/>
    </source>
</evidence>
<dbReference type="Pfam" id="PF25917">
    <property type="entry name" value="BSH_RND"/>
    <property type="match status" value="1"/>
</dbReference>
<dbReference type="InterPro" id="IPR058625">
    <property type="entry name" value="MdtA-like_BSH"/>
</dbReference>
<dbReference type="Gene3D" id="1.10.287.470">
    <property type="entry name" value="Helix hairpin bin"/>
    <property type="match status" value="1"/>
</dbReference>
<protein>
    <submittedName>
        <fullName evidence="7">Uncharacterized protein</fullName>
    </submittedName>
</protein>
<feature type="domain" description="Multidrug resistance protein MdtA-like barrel-sandwich hybrid" evidence="4">
    <location>
        <begin position="60"/>
        <end position="188"/>
    </location>
</feature>
<dbReference type="InterPro" id="IPR006143">
    <property type="entry name" value="RND_pump_MFP"/>
</dbReference>
<dbReference type="InterPro" id="IPR058627">
    <property type="entry name" value="MdtA-like_C"/>
</dbReference>
<evidence type="ECO:0000256" key="2">
    <source>
        <dbReference type="ARBA" id="ARBA00009477"/>
    </source>
</evidence>
<keyword evidence="8" id="KW-1185">Reference proteome</keyword>
<dbReference type="AlphaFoldDB" id="A0A085YXQ0"/>
<dbReference type="OrthoDB" id="9806939at2"/>
<dbReference type="Gene3D" id="2.40.420.20">
    <property type="match status" value="1"/>
</dbReference>
<dbReference type="Proteomes" id="UP000028703">
    <property type="component" value="Unassembled WGS sequence"/>
</dbReference>
<proteinExistence type="inferred from homology"/>
<comment type="caution">
    <text evidence="7">The sequence shown here is derived from an EMBL/GenBank/DDBJ whole genome shotgun (WGS) entry which is preliminary data.</text>
</comment>
<evidence type="ECO:0000313" key="8">
    <source>
        <dbReference type="Proteomes" id="UP000028703"/>
    </source>
</evidence>
<dbReference type="eggNOG" id="COG0845">
    <property type="taxonomic scope" value="Bacteria"/>
</dbReference>
<evidence type="ECO:0000259" key="5">
    <source>
        <dbReference type="Pfam" id="PF25954"/>
    </source>
</evidence>
<dbReference type="GO" id="GO:1990281">
    <property type="term" value="C:efflux pump complex"/>
    <property type="evidence" value="ECO:0007669"/>
    <property type="project" value="TreeGrafter"/>
</dbReference>
<dbReference type="Pfam" id="PF25967">
    <property type="entry name" value="RND-MFP_C"/>
    <property type="match status" value="1"/>
</dbReference>
<dbReference type="Gene3D" id="2.40.50.100">
    <property type="match status" value="1"/>
</dbReference>
<dbReference type="STRING" id="421531.IX38_22315"/>
<feature type="domain" description="CusB-like beta-barrel" evidence="5">
    <location>
        <begin position="192"/>
        <end position="266"/>
    </location>
</feature>
<dbReference type="EMBL" id="JPRO01000036">
    <property type="protein sequence ID" value="KFE96963.1"/>
    <property type="molecule type" value="Genomic_DNA"/>
</dbReference>
<feature type="domain" description="Multidrug resistance protein MdtA-like C-terminal permuted SH3" evidence="6">
    <location>
        <begin position="271"/>
        <end position="334"/>
    </location>
</feature>
<dbReference type="SUPFAM" id="SSF111369">
    <property type="entry name" value="HlyD-like secretion proteins"/>
    <property type="match status" value="1"/>
</dbReference>
<organism evidence="7 8">
    <name type="scientific">Chryseobacterium luteum</name>
    <dbReference type="NCBI Taxonomy" id="421531"/>
    <lineage>
        <taxon>Bacteria</taxon>
        <taxon>Pseudomonadati</taxon>
        <taxon>Bacteroidota</taxon>
        <taxon>Flavobacteriia</taxon>
        <taxon>Flavobacteriales</taxon>
        <taxon>Weeksellaceae</taxon>
        <taxon>Chryseobacterium group</taxon>
        <taxon>Chryseobacterium</taxon>
    </lineage>
</organism>
<comment type="subcellular location">
    <subcellularLocation>
        <location evidence="1">Cell envelope</location>
    </subcellularLocation>
</comment>
<dbReference type="Pfam" id="PF25954">
    <property type="entry name" value="Beta-barrel_RND_2"/>
    <property type="match status" value="1"/>
</dbReference>
<dbReference type="NCBIfam" id="TIGR01730">
    <property type="entry name" value="RND_mfp"/>
    <property type="match status" value="1"/>
</dbReference>
<keyword evidence="3" id="KW-0813">Transport</keyword>
<comment type="similarity">
    <text evidence="2">Belongs to the membrane fusion protein (MFP) (TC 8.A.1) family.</text>
</comment>
<evidence type="ECO:0000259" key="4">
    <source>
        <dbReference type="Pfam" id="PF25917"/>
    </source>
</evidence>
<dbReference type="InterPro" id="IPR058792">
    <property type="entry name" value="Beta-barrel_RND_2"/>
</dbReference>
<dbReference type="GO" id="GO:0015562">
    <property type="term" value="F:efflux transmembrane transporter activity"/>
    <property type="evidence" value="ECO:0007669"/>
    <property type="project" value="TreeGrafter"/>
</dbReference>
<evidence type="ECO:0000256" key="3">
    <source>
        <dbReference type="ARBA" id="ARBA00022448"/>
    </source>
</evidence>
<dbReference type="PANTHER" id="PTHR30469:SF15">
    <property type="entry name" value="HLYD FAMILY OF SECRETION PROTEINS"/>
    <property type="match status" value="1"/>
</dbReference>
<evidence type="ECO:0000259" key="6">
    <source>
        <dbReference type="Pfam" id="PF25967"/>
    </source>
</evidence>
<reference evidence="7 8" key="1">
    <citation type="submission" date="2014-07" db="EMBL/GenBank/DDBJ databases">
        <title>Genome of Chryseobacterium luteum DSM 18605.</title>
        <authorList>
            <person name="Stropko S.J."/>
            <person name="Pipes S.E."/>
            <person name="Newman J.D."/>
        </authorList>
    </citation>
    <scope>NUCLEOTIDE SEQUENCE [LARGE SCALE GENOMIC DNA]</scope>
    <source>
        <strain evidence="7 8">DSM 18605</strain>
    </source>
</reference>